<dbReference type="Gene3D" id="2.60.120.1130">
    <property type="match status" value="1"/>
</dbReference>
<organism evidence="2 3">
    <name type="scientific">Neotamlana sargassicola</name>
    <dbReference type="NCBI Taxonomy" id="2883125"/>
    <lineage>
        <taxon>Bacteria</taxon>
        <taxon>Pseudomonadati</taxon>
        <taxon>Bacteroidota</taxon>
        <taxon>Flavobacteriia</taxon>
        <taxon>Flavobacteriales</taxon>
        <taxon>Flavobacteriaceae</taxon>
        <taxon>Neotamlana</taxon>
    </lineage>
</organism>
<dbReference type="AlphaFoldDB" id="A0A9X1L5Q6"/>
<reference evidence="2" key="1">
    <citation type="submission" date="2021-10" db="EMBL/GenBank/DDBJ databases">
        <title>Tamlana sargassums sp. nov., and Tamlana laminarinivorans sp. nov., two new bacteria isolated from the brown alga.</title>
        <authorList>
            <person name="Li J."/>
        </authorList>
    </citation>
    <scope>NUCLEOTIDE SEQUENCE</scope>
    <source>
        <strain evidence="2">62-3</strain>
    </source>
</reference>
<name>A0A9X1L5Q6_9FLAO</name>
<evidence type="ECO:0000313" key="3">
    <source>
        <dbReference type="Proteomes" id="UP001139286"/>
    </source>
</evidence>
<protein>
    <submittedName>
        <fullName evidence="2">DUF3857 domain-containing protein</fullName>
    </submittedName>
</protein>
<dbReference type="EMBL" id="JAJAPX010000006">
    <property type="protein sequence ID" value="MCB4809390.1"/>
    <property type="molecule type" value="Genomic_DNA"/>
</dbReference>
<keyword evidence="3" id="KW-1185">Reference proteome</keyword>
<dbReference type="Gene3D" id="3.10.620.30">
    <property type="match status" value="1"/>
</dbReference>
<proteinExistence type="predicted"/>
<feature type="signal peptide" evidence="1">
    <location>
        <begin position="1"/>
        <end position="18"/>
    </location>
</feature>
<dbReference type="RefSeq" id="WP_226696759.1">
    <property type="nucleotide sequence ID" value="NZ_JAJAPX010000006.1"/>
</dbReference>
<evidence type="ECO:0000256" key="1">
    <source>
        <dbReference type="SAM" id="SignalP"/>
    </source>
</evidence>
<gene>
    <name evidence="2" type="ORF">LG651_14130</name>
</gene>
<accession>A0A9X1L5Q6</accession>
<evidence type="ECO:0000313" key="2">
    <source>
        <dbReference type="EMBL" id="MCB4809390.1"/>
    </source>
</evidence>
<dbReference type="Gene3D" id="2.60.40.3140">
    <property type="match status" value="1"/>
</dbReference>
<comment type="caution">
    <text evidence="2">The sequence shown here is derived from an EMBL/GenBank/DDBJ whole genome shotgun (WGS) entry which is preliminary data.</text>
</comment>
<keyword evidence="1" id="KW-0732">Signal</keyword>
<sequence>MNKTLLLLAFLSYFALSAQTFNSTDLRVTKDDLTLNTYEKDSTANALVLYEQGNSYFHKHDHVLITEEKHKVKILKNEGFEKAIIEIYLYKNNSGTSKEEIKDIIATTYNLENNELITSKLDKNNIFTEKYNDNYSIIKFTLPNVKPGSVITYSYTLMSPFMWNYKDWEFQSDIPKLYSEYRASIPGNWLYHKKLIGTEKFVINNSEIKKNCLTSFNGGKADCEESIYAMKDIPAFIEEDYMTSERNYLARIDYTLKTFKSMDGIVKNYTKTWKDVDKEFKTENGIGRQLRKKIDFETLLSPEIINNKDALEKAKAIYNYVQNNYTWNGDYKLFSDFTIKELTKTKTGNVSAINILLHNLLNQTGVSVKPVLLSTRPNGYPTKIFPVIDDFNYLIVKATINGKDYLLDATNKFLAFGELPYKCLNYFGRQLDFKEGSQWIDIEPQSLSRIIYMANATINENDEITGTVTDKLTGYDAYFKRKSYFENPEEYVDELINNTPFIDIYNHESSTTKKTENSFSETYNFEYTIDDNINLIYLNPFIVKFFKENPFKLQERTYPVELGYKRNYLYNYVIDLNNKYKVQELPKPTGIVLPNNAGDFSFSTQQLGTKVIVNFKLSLKSVIYPTEYYPYLKEFMSKVVDIQKNSIIVLSKN</sequence>
<feature type="chain" id="PRO_5040877605" evidence="1">
    <location>
        <begin position="19"/>
        <end position="653"/>
    </location>
</feature>
<dbReference type="Proteomes" id="UP001139286">
    <property type="component" value="Unassembled WGS sequence"/>
</dbReference>